<organism evidence="2">
    <name type="scientific">Harpegnathos saltator</name>
    <name type="common">Jerdon's jumping ant</name>
    <dbReference type="NCBI Taxonomy" id="610380"/>
    <lineage>
        <taxon>Eukaryota</taxon>
        <taxon>Metazoa</taxon>
        <taxon>Ecdysozoa</taxon>
        <taxon>Arthropoda</taxon>
        <taxon>Hexapoda</taxon>
        <taxon>Insecta</taxon>
        <taxon>Pterygota</taxon>
        <taxon>Neoptera</taxon>
        <taxon>Endopterygota</taxon>
        <taxon>Hymenoptera</taxon>
        <taxon>Apocrita</taxon>
        <taxon>Aculeata</taxon>
        <taxon>Formicoidea</taxon>
        <taxon>Formicidae</taxon>
        <taxon>Ponerinae</taxon>
        <taxon>Ponerini</taxon>
        <taxon>Harpegnathos</taxon>
    </lineage>
</organism>
<dbReference type="AlphaFoldDB" id="E2B5B0"/>
<evidence type="ECO:0000313" key="1">
    <source>
        <dbReference type="EMBL" id="EFN89120.1"/>
    </source>
</evidence>
<name>E2B5B0_HARSA</name>
<sequence length="27" mass="3194">MNLDSFVTLLKTSYSAYNLLVRMQEKQ</sequence>
<dbReference type="InParanoid" id="E2B5B0"/>
<proteinExistence type="predicted"/>
<protein>
    <submittedName>
        <fullName evidence="1">Uncharacterized protein</fullName>
    </submittedName>
</protein>
<evidence type="ECO:0000313" key="2">
    <source>
        <dbReference type="Proteomes" id="UP000008237"/>
    </source>
</evidence>
<keyword evidence="2" id="KW-1185">Reference proteome</keyword>
<accession>E2B5B0</accession>
<reference evidence="1 2" key="1">
    <citation type="journal article" date="2010" name="Science">
        <title>Genomic comparison of the ants Camponotus floridanus and Harpegnathos saltator.</title>
        <authorList>
            <person name="Bonasio R."/>
            <person name="Zhang G."/>
            <person name="Ye C."/>
            <person name="Mutti N.S."/>
            <person name="Fang X."/>
            <person name="Qin N."/>
            <person name="Donahue G."/>
            <person name="Yang P."/>
            <person name="Li Q."/>
            <person name="Li C."/>
            <person name="Zhang P."/>
            <person name="Huang Z."/>
            <person name="Berger S.L."/>
            <person name="Reinberg D."/>
            <person name="Wang J."/>
            <person name="Liebig J."/>
        </authorList>
    </citation>
    <scope>NUCLEOTIDE SEQUENCE [LARGE SCALE GENOMIC DNA]</scope>
    <source>
        <strain evidence="1 2">R22 G/1</strain>
    </source>
</reference>
<dbReference type="EMBL" id="GL445790">
    <property type="protein sequence ID" value="EFN89120.1"/>
    <property type="molecule type" value="Genomic_DNA"/>
</dbReference>
<gene>
    <name evidence="1" type="ORF">EAI_06213</name>
</gene>
<dbReference type="Proteomes" id="UP000008237">
    <property type="component" value="Unassembled WGS sequence"/>
</dbReference>